<dbReference type="Pfam" id="PF25148">
    <property type="entry name" value="DUF7824"/>
    <property type="match status" value="1"/>
</dbReference>
<sequence length="896" mass="96199">MTFTHDLPDHRIPDGTADGVRTLLDAVREGRVEDIPKLVGTLTDAERRKGLPVLKQWRKEIPELWRGEGHLLVRRGLLLAGAGCCTGATAAAQWLTSRDLWWAGPEDPQVVVDVLGDRAPEWLAEVARRLAERRTVGGWEYGLIKRLSLLAGCEPPMTDGFVLGWERDIPQRGRTIEEGLRDDPFLKAAVPRLFEVDEAGSDFQYTWGADPGWPGALASLAREGLLSREMLVEGCLSRLLRGGRLGIVKGFLALLTALDLTADERAAHTLTWVRMLSVGHSLAAARAQEVLAELDEAGRLETEHLVEASRAALFRPEKKIVRAQLAMLDKAIKRDRSLTDELLPVVSEAFGHEEHSLQDKALALAVRHRKHAGEGVLAELAASVQLLPSDLRERAAEAFGGVVAAEEAGPPAVEDDVLPPVAAPERLDPAPLAPAELAEEVVALLRGKGTPAQEERALNSLVVHAHADLAGLRAALEPVVAAHRQPASWLSDNVFAQALEAVVMFVMGDAAKEKTSTLRIQSGLGALRFRFQEHQCPHTAIWSVCLSRAAEIGARLELGDPLPFLLATPTWTTGTIDPSELAARLAAYEESGTEPGPADLVQALLRLDRDVPLEARAAADRLTSPAGRRLAAWLASGGLPDPVVSRETERLRLRTPRPGVLVRTEALPGHEDHPEPFRSLLDAHDPIGRPCKCGGGGQCSPQALALLPQHREIIAARMLSAFSALADSDHLGHGVPVLPALAESGGPAGPATHLLVAYGLGARRFEEQLFAVDAMLVLAARGQLHAEQLGRDVAELASLRRLKLKRVVAALQEAVRTGAYATVWAVLSGALPGLLSGEPALADGALLTLAADCAERSGSRGAIPEIDELAARKGSSQLIKQARRLRTALSRDASCR</sequence>
<dbReference type="HOGENOM" id="CLU_016093_0_0_11"/>
<dbReference type="RefSeq" id="WP_014146437.1">
    <property type="nucleotide sequence ID" value="NC_016111.1"/>
</dbReference>
<protein>
    <submittedName>
        <fullName evidence="2">Secreted protein</fullName>
    </submittedName>
</protein>
<dbReference type="AlphaFoldDB" id="F8JU06"/>
<dbReference type="InterPro" id="IPR056726">
    <property type="entry name" value="DUF7824"/>
</dbReference>
<evidence type="ECO:0000259" key="1">
    <source>
        <dbReference type="Pfam" id="PF25148"/>
    </source>
</evidence>
<keyword evidence="3" id="KW-1185">Reference proteome</keyword>
<gene>
    <name evidence="2" type="ordered locus">SCATT_57370</name>
</gene>
<proteinExistence type="predicted"/>
<dbReference type="KEGG" id="sct:SCAT_5736"/>
<dbReference type="eggNOG" id="ENOG502Z9S7">
    <property type="taxonomic scope" value="Bacteria"/>
</dbReference>
<dbReference type="OrthoDB" id="3245799at2"/>
<name>F8JU06_STREN</name>
<dbReference type="Proteomes" id="UP000007842">
    <property type="component" value="Chromosome"/>
</dbReference>
<dbReference type="PATRIC" id="fig|1003195.11.peg.7147"/>
<feature type="domain" description="DUF7824" evidence="1">
    <location>
        <begin position="473"/>
        <end position="631"/>
    </location>
</feature>
<evidence type="ECO:0000313" key="2">
    <source>
        <dbReference type="EMBL" id="AEW98108.1"/>
    </source>
</evidence>
<dbReference type="KEGG" id="scy:SCATT_57370"/>
<evidence type="ECO:0000313" key="3">
    <source>
        <dbReference type="Proteomes" id="UP000007842"/>
    </source>
</evidence>
<organism evidence="2 3">
    <name type="scientific">Streptantibioticus cattleyicolor (strain ATCC 35852 / DSM 46488 / JCM 4925 / NBRC 14057 / NRRL 8057)</name>
    <name type="common">Streptomyces cattleya</name>
    <dbReference type="NCBI Taxonomy" id="1003195"/>
    <lineage>
        <taxon>Bacteria</taxon>
        <taxon>Bacillati</taxon>
        <taxon>Actinomycetota</taxon>
        <taxon>Actinomycetes</taxon>
        <taxon>Kitasatosporales</taxon>
        <taxon>Streptomycetaceae</taxon>
        <taxon>Streptantibioticus</taxon>
    </lineage>
</organism>
<accession>F8JU06</accession>
<accession>G8WYH7</accession>
<dbReference type="EMBL" id="CP003219">
    <property type="protein sequence ID" value="AEW98108.1"/>
    <property type="molecule type" value="Genomic_DNA"/>
</dbReference>
<dbReference type="STRING" id="1003195.SCATT_57370"/>
<reference evidence="3" key="1">
    <citation type="submission" date="2011-12" db="EMBL/GenBank/DDBJ databases">
        <title>Complete genome sequence of Streptomyces cattleya strain DSM 46488.</title>
        <authorList>
            <person name="Ou H.-Y."/>
            <person name="Li P."/>
            <person name="Zhao C."/>
            <person name="O'Hagan D."/>
            <person name="Deng Z."/>
        </authorList>
    </citation>
    <scope>NUCLEOTIDE SEQUENCE [LARGE SCALE GENOMIC DNA]</scope>
    <source>
        <strain evidence="3">ATCC 35852 / DSM 46488 / JCM 4925 / NBRC 14057 / NRRL 8057</strain>
    </source>
</reference>